<dbReference type="Gene3D" id="3.40.630.30">
    <property type="match status" value="1"/>
</dbReference>
<dbReference type="HOGENOM" id="CLU_063634_0_0_11"/>
<dbReference type="GO" id="GO:0016747">
    <property type="term" value="F:acyltransferase activity, transferring groups other than amino-acyl groups"/>
    <property type="evidence" value="ECO:0007669"/>
    <property type="project" value="InterPro"/>
</dbReference>
<accession>D7WFE4</accession>
<protein>
    <submittedName>
        <fullName evidence="2">Acetyltransferase, GNAT family</fullName>
    </submittedName>
</protein>
<keyword evidence="3" id="KW-1185">Reference proteome</keyword>
<dbReference type="STRING" id="585529.HMPREF0291_11428"/>
<dbReference type="SUPFAM" id="SSF55729">
    <property type="entry name" value="Acyl-CoA N-acyltransferases (Nat)"/>
    <property type="match status" value="1"/>
</dbReference>
<dbReference type="AlphaFoldDB" id="D7WFE4"/>
<dbReference type="PROSITE" id="PS51186">
    <property type="entry name" value="GNAT"/>
    <property type="match status" value="1"/>
</dbReference>
<organism evidence="2 3">
    <name type="scientific">Corynebacterium genitalium ATCC 33030</name>
    <dbReference type="NCBI Taxonomy" id="585529"/>
    <lineage>
        <taxon>Bacteria</taxon>
        <taxon>Bacillati</taxon>
        <taxon>Actinomycetota</taxon>
        <taxon>Actinomycetes</taxon>
        <taxon>Mycobacteriales</taxon>
        <taxon>Corynebacteriaceae</taxon>
        <taxon>Corynebacterium</taxon>
    </lineage>
</organism>
<name>D7WFE4_9CORY</name>
<dbReference type="RefSeq" id="WP_005289805.1">
    <property type="nucleotide sequence ID" value="NZ_CM000961.1"/>
</dbReference>
<evidence type="ECO:0000313" key="2">
    <source>
        <dbReference type="EMBL" id="EFK53771.1"/>
    </source>
</evidence>
<reference evidence="2" key="1">
    <citation type="submission" date="2010-06" db="EMBL/GenBank/DDBJ databases">
        <authorList>
            <person name="Muzny D."/>
            <person name="Qin X."/>
            <person name="Buhay C."/>
            <person name="Dugan-Rocha S."/>
            <person name="Ding Y."/>
            <person name="Chen G."/>
            <person name="Hawes A."/>
            <person name="Holder M."/>
            <person name="Jhangiani S."/>
            <person name="Johnson A."/>
            <person name="Khan Z."/>
            <person name="Li Z."/>
            <person name="Liu W."/>
            <person name="Liu X."/>
            <person name="Perez L."/>
            <person name="Shen H."/>
            <person name="Wang Q."/>
            <person name="Watt J."/>
            <person name="Xi L."/>
            <person name="Xin Y."/>
            <person name="Zhou J."/>
            <person name="Deng J."/>
            <person name="Jiang H."/>
            <person name="Liu Y."/>
            <person name="Qu J."/>
            <person name="Song X.-Z."/>
            <person name="Zhang L."/>
            <person name="Villasana D."/>
            <person name="Johnson A."/>
            <person name="Liu J."/>
            <person name="Liyanage D."/>
            <person name="Lorensuhewa L."/>
            <person name="Robinson T."/>
            <person name="Song A."/>
            <person name="Song B.-B."/>
            <person name="Dinh H."/>
            <person name="Thornton R."/>
            <person name="Coyle M."/>
            <person name="Francisco L."/>
            <person name="Jackson L."/>
            <person name="Javaid M."/>
            <person name="Korchina V."/>
            <person name="Kovar C."/>
            <person name="Mata R."/>
            <person name="Mathew T."/>
            <person name="Ngo R."/>
            <person name="Nguyen L."/>
            <person name="Nguyen N."/>
            <person name="Okwuonu G."/>
            <person name="Ongeri F."/>
            <person name="Pham C."/>
            <person name="Simmons D."/>
            <person name="Wilczek-Boney K."/>
            <person name="Hale W."/>
            <person name="Jakkamsetti A."/>
            <person name="Pham P."/>
            <person name="Ruth R."/>
            <person name="San Lucas F."/>
            <person name="Warren J."/>
            <person name="Zhang J."/>
            <person name="Zhao Z."/>
            <person name="Zhou C."/>
            <person name="Zhu D."/>
            <person name="Lee S."/>
            <person name="Bess C."/>
            <person name="Blankenburg K."/>
            <person name="Forbes L."/>
            <person name="Fu Q."/>
            <person name="Gubbala S."/>
            <person name="Hirani K."/>
            <person name="Jayaseelan J.C."/>
            <person name="Lara F."/>
            <person name="Munidasa M."/>
            <person name="Palculict T."/>
            <person name="Patil S."/>
            <person name="Pu L.-L."/>
            <person name="Saada N."/>
            <person name="Tang L."/>
            <person name="Weissenberger G."/>
            <person name="Zhu Y."/>
            <person name="Hemphill L."/>
            <person name="Shang Y."/>
            <person name="Youmans B."/>
            <person name="Ayvaz T."/>
            <person name="Ross M."/>
            <person name="Santibanez J."/>
            <person name="Aqrawi P."/>
            <person name="Gross S."/>
            <person name="Joshi V."/>
            <person name="Fowler G."/>
            <person name="Nazareth L."/>
            <person name="Reid J."/>
            <person name="Worley K."/>
            <person name="Petrosino J."/>
            <person name="Highlander S."/>
            <person name="Gibbs R."/>
        </authorList>
    </citation>
    <scope>NUCLEOTIDE SEQUENCE [LARGE SCALE GENOMIC DNA]</scope>
    <source>
        <strain evidence="2">ATCC 33030</strain>
    </source>
</reference>
<dbReference type="Pfam" id="PF00583">
    <property type="entry name" value="Acetyltransf_1"/>
    <property type="match status" value="1"/>
</dbReference>
<evidence type="ECO:0000313" key="3">
    <source>
        <dbReference type="Proteomes" id="UP000004208"/>
    </source>
</evidence>
<dbReference type="InterPro" id="IPR000182">
    <property type="entry name" value="GNAT_dom"/>
</dbReference>
<dbReference type="EMBL" id="ACLJ02000003">
    <property type="protein sequence ID" value="EFK53771.1"/>
    <property type="molecule type" value="Genomic_DNA"/>
</dbReference>
<sequence length="357" mass="38292">MLTPLIYAHGGRDSGDVVGAYVFSATLAIQDITGSPYSGVSAAHMAKRLEGSAESEAFLFALTDLQAPRPLGPLGYPEVHVDDLADIAAWVFISLPLLEDTRVIEATVTLDAAVAPVPGSGEPVPREPWVAALSLIDALSASFDRPIRQVWVTHSGEPLVEPELSLTSHGYSAAYHEAQATFSLGAVAAEAAGPGISVVRNMGFNPDDLPSLRALLSGSSRDYPRGDLILDSINWTEQRLRDASARLMDRGGTQLTAVAHAPDGKVIGMAEAVHYDVDDDRLMELGLIYVLPEYRGQGAAKRMLENLLAAAKTEWPKVETAYASYPAESEPAARLLRPLSPEIISYATAWQKHVRKS</sequence>
<gene>
    <name evidence="2" type="ORF">HMPREF0291_11428</name>
</gene>
<dbReference type="Proteomes" id="UP000004208">
    <property type="component" value="Unassembled WGS sequence"/>
</dbReference>
<dbReference type="CDD" id="cd04301">
    <property type="entry name" value="NAT_SF"/>
    <property type="match status" value="1"/>
</dbReference>
<evidence type="ECO:0000259" key="1">
    <source>
        <dbReference type="PROSITE" id="PS51186"/>
    </source>
</evidence>
<dbReference type="eggNOG" id="COG1670">
    <property type="taxonomic scope" value="Bacteria"/>
</dbReference>
<feature type="domain" description="N-acetyltransferase" evidence="1">
    <location>
        <begin position="199"/>
        <end position="355"/>
    </location>
</feature>
<proteinExistence type="predicted"/>
<comment type="caution">
    <text evidence="2">The sequence shown here is derived from an EMBL/GenBank/DDBJ whole genome shotgun (WGS) entry which is preliminary data.</text>
</comment>
<dbReference type="InterPro" id="IPR016181">
    <property type="entry name" value="Acyl_CoA_acyltransferase"/>
</dbReference>